<feature type="compositionally biased region" description="Polar residues" evidence="1">
    <location>
        <begin position="91"/>
        <end position="100"/>
    </location>
</feature>
<reference evidence="2" key="1">
    <citation type="journal article" date="2020" name="Stud. Mycol.">
        <title>101 Dothideomycetes genomes: a test case for predicting lifestyles and emergence of pathogens.</title>
        <authorList>
            <person name="Haridas S."/>
            <person name="Albert R."/>
            <person name="Binder M."/>
            <person name="Bloem J."/>
            <person name="Labutti K."/>
            <person name="Salamov A."/>
            <person name="Andreopoulos B."/>
            <person name="Baker S."/>
            <person name="Barry K."/>
            <person name="Bills G."/>
            <person name="Bluhm B."/>
            <person name="Cannon C."/>
            <person name="Castanera R."/>
            <person name="Culley D."/>
            <person name="Daum C."/>
            <person name="Ezra D."/>
            <person name="Gonzalez J."/>
            <person name="Henrissat B."/>
            <person name="Kuo A."/>
            <person name="Liang C."/>
            <person name="Lipzen A."/>
            <person name="Lutzoni F."/>
            <person name="Magnuson J."/>
            <person name="Mondo S."/>
            <person name="Nolan M."/>
            <person name="Ohm R."/>
            <person name="Pangilinan J."/>
            <person name="Park H.-J."/>
            <person name="Ramirez L."/>
            <person name="Alfaro M."/>
            <person name="Sun H."/>
            <person name="Tritt A."/>
            <person name="Yoshinaga Y."/>
            <person name="Zwiers L.-H."/>
            <person name="Turgeon B."/>
            <person name="Goodwin S."/>
            <person name="Spatafora J."/>
            <person name="Crous P."/>
            <person name="Grigoriev I."/>
        </authorList>
    </citation>
    <scope>NUCLEOTIDE SEQUENCE</scope>
    <source>
        <strain evidence="2">CBS 279.74</strain>
    </source>
</reference>
<keyword evidence="3" id="KW-1185">Reference proteome</keyword>
<proteinExistence type="predicted"/>
<evidence type="ECO:0000313" key="3">
    <source>
        <dbReference type="Proteomes" id="UP000799428"/>
    </source>
</evidence>
<dbReference type="Proteomes" id="UP000799428">
    <property type="component" value="Unassembled WGS sequence"/>
</dbReference>
<accession>A0A6G1K0D8</accession>
<protein>
    <submittedName>
        <fullName evidence="2">Uncharacterized protein</fullName>
    </submittedName>
</protein>
<evidence type="ECO:0000256" key="1">
    <source>
        <dbReference type="SAM" id="MobiDB-lite"/>
    </source>
</evidence>
<feature type="compositionally biased region" description="Basic and acidic residues" evidence="1">
    <location>
        <begin position="171"/>
        <end position="189"/>
    </location>
</feature>
<feature type="compositionally biased region" description="Basic and acidic residues" evidence="1">
    <location>
        <begin position="339"/>
        <end position="354"/>
    </location>
</feature>
<dbReference type="EMBL" id="MU005776">
    <property type="protein sequence ID" value="KAF2706200.1"/>
    <property type="molecule type" value="Genomic_DNA"/>
</dbReference>
<feature type="region of interest" description="Disordered" evidence="1">
    <location>
        <begin position="131"/>
        <end position="470"/>
    </location>
</feature>
<gene>
    <name evidence="2" type="ORF">K504DRAFT_447920</name>
</gene>
<organism evidence="2 3">
    <name type="scientific">Pleomassaria siparia CBS 279.74</name>
    <dbReference type="NCBI Taxonomy" id="1314801"/>
    <lineage>
        <taxon>Eukaryota</taxon>
        <taxon>Fungi</taxon>
        <taxon>Dikarya</taxon>
        <taxon>Ascomycota</taxon>
        <taxon>Pezizomycotina</taxon>
        <taxon>Dothideomycetes</taxon>
        <taxon>Pleosporomycetidae</taxon>
        <taxon>Pleosporales</taxon>
        <taxon>Pleomassariaceae</taxon>
        <taxon>Pleomassaria</taxon>
    </lineage>
</organism>
<name>A0A6G1K0D8_9PLEO</name>
<sequence>MASYFDIKPSSSKDTSGVLKVPDGHPLKSHGMLTPQVTRLVDDLFLEEDHSSSDDDAEEGSLSEDSDPTSPKDTDKLRKSQPSPLPETKHVTIQPSSSRQLGEGSTRKRHPRMERFHSLRTMLFSSKIADGMAKHSEERAKAEAEEKWLAEHELRKGLNRPKTPESSMESPPKEGFTHRMGDKLKRMTSKEPPTMKGITEENNNVSTASSEDDDDDEYMKGIREDRAAASDVESINHSDVEDLARWVSRRDPPSDGEARKPKEKKRSEHIDSGHESLGQSDVEDLVRWVGRKKPLSEETAAETGFDHSDTPGGSDSEAGMPRKETIDDADTNELVRWISRKEGPKAGPVREIKAPLKTNMEDLYDMEDSDGGGEFSRWAMRQDGTSGEDSDVPSNKNLVPRSGQANTQKPDAQARGSLAPQDVDELVGWLSRRNETSAMTETSDEEPRGRSPRREDEATPTNEGVDDPKK</sequence>
<dbReference type="AlphaFoldDB" id="A0A6G1K0D8"/>
<feature type="compositionally biased region" description="Basic and acidic residues" evidence="1">
    <location>
        <begin position="445"/>
        <end position="457"/>
    </location>
</feature>
<evidence type="ECO:0000313" key="2">
    <source>
        <dbReference type="EMBL" id="KAF2706200.1"/>
    </source>
</evidence>
<feature type="compositionally biased region" description="Acidic residues" evidence="1">
    <location>
        <begin position="362"/>
        <end position="371"/>
    </location>
</feature>
<feature type="compositionally biased region" description="Polar residues" evidence="1">
    <location>
        <begin position="392"/>
        <end position="410"/>
    </location>
</feature>
<feature type="compositionally biased region" description="Acidic residues" evidence="1">
    <location>
        <begin position="54"/>
        <end position="67"/>
    </location>
</feature>
<feature type="compositionally biased region" description="Basic and acidic residues" evidence="1">
    <location>
        <begin position="218"/>
        <end position="274"/>
    </location>
</feature>
<feature type="region of interest" description="Disordered" evidence="1">
    <location>
        <begin position="1"/>
        <end position="117"/>
    </location>
</feature>
<feature type="compositionally biased region" description="Basic and acidic residues" evidence="1">
    <location>
        <begin position="132"/>
        <end position="156"/>
    </location>
</feature>
<dbReference type="OrthoDB" id="3797649at2759"/>